<evidence type="ECO:0000256" key="4">
    <source>
        <dbReference type="SAM" id="SignalP"/>
    </source>
</evidence>
<dbReference type="CDD" id="cd06306">
    <property type="entry name" value="PBP1_TorT-like"/>
    <property type="match status" value="1"/>
</dbReference>
<dbReference type="PANTHER" id="PTHR46847:SF1">
    <property type="entry name" value="D-ALLOSE-BINDING PERIPLASMIC PROTEIN-RELATED"/>
    <property type="match status" value="1"/>
</dbReference>
<comment type="subcellular location">
    <subcellularLocation>
        <location evidence="1">Cell envelope</location>
    </subcellularLocation>
</comment>
<evidence type="ECO:0000313" key="7">
    <source>
        <dbReference type="Proteomes" id="UP000218554"/>
    </source>
</evidence>
<accession>A0AAD1BW39</accession>
<name>A0AAD1BW39_METFU</name>
<dbReference type="EMBL" id="AP014862">
    <property type="protein sequence ID" value="BAU72036.1"/>
    <property type="molecule type" value="Genomic_DNA"/>
</dbReference>
<dbReference type="GO" id="GO:0055085">
    <property type="term" value="P:transmembrane transport"/>
    <property type="evidence" value="ECO:0007669"/>
    <property type="project" value="UniProtKB-ARBA"/>
</dbReference>
<evidence type="ECO:0000256" key="2">
    <source>
        <dbReference type="ARBA" id="ARBA00007639"/>
    </source>
</evidence>
<dbReference type="InterPro" id="IPR025997">
    <property type="entry name" value="SBP_2_dom"/>
</dbReference>
<dbReference type="Pfam" id="PF13407">
    <property type="entry name" value="Peripla_BP_4"/>
    <property type="match status" value="1"/>
</dbReference>
<evidence type="ECO:0000256" key="1">
    <source>
        <dbReference type="ARBA" id="ARBA00004196"/>
    </source>
</evidence>
<dbReference type="InterPro" id="IPR028082">
    <property type="entry name" value="Peripla_BP_I"/>
</dbReference>
<dbReference type="RefSeq" id="WP_003455460.1">
    <property type="nucleotide sequence ID" value="NZ_AJMR01000224.1"/>
</dbReference>
<keyword evidence="7" id="KW-1185">Reference proteome</keyword>
<reference evidence="7" key="1">
    <citation type="submission" date="2015-05" db="EMBL/GenBank/DDBJ databases">
        <title>Draft genome sequencing of a biphenyl-degrading bacterium, Pseudomonas balearica KF707 (=NBRC110670).</title>
        <authorList>
            <person name="Kimura N."/>
            <person name="Hirose J."/>
            <person name="Watanabe T."/>
            <person name="Suenaga H."/>
            <person name="Fujihara H."/>
            <person name="Noguchi M."/>
            <person name="Hashimoto M."/>
            <person name="Shimodaira J."/>
            <person name="Tsuchikane K."/>
            <person name="Hosoyama A."/>
            <person name="Yamazoe A."/>
            <person name="Fujita N."/>
            <person name="Furukawa K."/>
        </authorList>
    </citation>
    <scope>NUCLEOTIDE SEQUENCE [LARGE SCALE GENOMIC DNA]</scope>
    <source>
        <strain evidence="7">DSM 10086 / NBRC 110670 / KF707</strain>
    </source>
</reference>
<dbReference type="Proteomes" id="UP000218554">
    <property type="component" value="Chromosome"/>
</dbReference>
<evidence type="ECO:0000259" key="5">
    <source>
        <dbReference type="Pfam" id="PF13407"/>
    </source>
</evidence>
<dbReference type="GO" id="GO:0030246">
    <property type="term" value="F:carbohydrate binding"/>
    <property type="evidence" value="ECO:0007669"/>
    <property type="project" value="UniProtKB-ARBA"/>
</dbReference>
<feature type="signal peptide" evidence="4">
    <location>
        <begin position="1"/>
        <end position="19"/>
    </location>
</feature>
<reference evidence="6 7" key="2">
    <citation type="journal article" date="2017" name="Int. J. Syst. Evol. Microbiol.">
        <title>Pseudomonas furukawaii sp. nov., a polychlorinated biphenyl-degrading bacterium isolated from biphenyl-contaminated soil in Japan.</title>
        <authorList>
            <person name="Kimura N."/>
            <person name="Watanabe T."/>
            <person name="Suenaga H."/>
            <person name="Fujihara H."/>
            <person name="Futagami T."/>
            <person name="Goto M."/>
            <person name="Hanada S."/>
            <person name="Hirose J."/>
        </authorList>
    </citation>
    <scope>NUCLEOTIDE SEQUENCE [LARGE SCALE GENOMIC DNA]</scope>
    <source>
        <strain evidence="7">DSM 10086 / NBRC 110670 / KF707</strain>
    </source>
</reference>
<dbReference type="NCBIfam" id="NF008185">
    <property type="entry name" value="PRK10936.1"/>
    <property type="match status" value="1"/>
</dbReference>
<dbReference type="SUPFAM" id="SSF53822">
    <property type="entry name" value="Periplasmic binding protein-like I"/>
    <property type="match status" value="1"/>
</dbReference>
<gene>
    <name evidence="6" type="ORF">KF707C_3480</name>
</gene>
<organism evidence="6 7">
    <name type="scientific">Metapseudomonas furukawaii</name>
    <name type="common">Pseudomonas furukawaii</name>
    <dbReference type="NCBI Taxonomy" id="1149133"/>
    <lineage>
        <taxon>Bacteria</taxon>
        <taxon>Pseudomonadati</taxon>
        <taxon>Pseudomonadota</taxon>
        <taxon>Gammaproteobacteria</taxon>
        <taxon>Pseudomonadales</taxon>
        <taxon>Pseudomonadaceae</taxon>
        <taxon>Metapseudomonas</taxon>
    </lineage>
</organism>
<dbReference type="GO" id="GO:0030313">
    <property type="term" value="C:cell envelope"/>
    <property type="evidence" value="ECO:0007669"/>
    <property type="project" value="UniProtKB-SubCell"/>
</dbReference>
<dbReference type="Gene3D" id="3.40.50.2300">
    <property type="match status" value="2"/>
</dbReference>
<dbReference type="AlphaFoldDB" id="A0AAD1BW39"/>
<evidence type="ECO:0000256" key="3">
    <source>
        <dbReference type="ARBA" id="ARBA00022729"/>
    </source>
</evidence>
<dbReference type="PANTHER" id="PTHR46847">
    <property type="entry name" value="D-ALLOSE-BINDING PERIPLASMIC PROTEIN-RELATED"/>
    <property type="match status" value="1"/>
</dbReference>
<evidence type="ECO:0000313" key="6">
    <source>
        <dbReference type="EMBL" id="BAU72036.1"/>
    </source>
</evidence>
<proteinExistence type="inferred from homology"/>
<feature type="domain" description="Periplasmic binding protein" evidence="5">
    <location>
        <begin position="51"/>
        <end position="302"/>
    </location>
</feature>
<feature type="chain" id="PRO_5042143077" evidence="4">
    <location>
        <begin position="20"/>
        <end position="344"/>
    </location>
</feature>
<sequence length="344" mass="37817">MRTFCALLLSFLVVVPVRATEWFPLPVNIDGREASYRPLTAASKPWRICALLPHGMDRYWWGVAWGLDEESRRQGVHLGVYEAGGYQHAAMQKAQLARCIQLAADAYVIAAINTRGLCAELDELARRRVPVIDLVNRIECPGVTARSQVDFAEMARAALNYILEHSEGRPVRVGWLPGPQDAGWVLDAERGLAEASVEGRVVVVTGGYGPVDRSSQAVLVRRLLAREPQLDYILGNAEAAAFAGQLVRTGGQRYKAQVVSLYATERVLEAIADGTVLAAPTDSPVIQARVAVDLAVRALEGKGMPERVSPRIEVIDKRSLGRFDISHLMPPSGHWMIRQELPEQ</sequence>
<comment type="similarity">
    <text evidence="2">Belongs to the bacterial solute-binding protein 2 family.</text>
</comment>
<keyword evidence="3 4" id="KW-0732">Signal</keyword>
<protein>
    <submittedName>
        <fullName evidence="6">Periplasmic protein torT</fullName>
    </submittedName>
</protein>
<dbReference type="KEGG" id="pfuw:KF707C_3480"/>